<dbReference type="AlphaFoldDB" id="A0A5E4VZ44"/>
<dbReference type="EMBL" id="CABPSM010000008">
    <property type="protein sequence ID" value="VVE17421.1"/>
    <property type="molecule type" value="Genomic_DNA"/>
</dbReference>
<reference evidence="1 2" key="1">
    <citation type="submission" date="2019-08" db="EMBL/GenBank/DDBJ databases">
        <authorList>
            <person name="Peeters C."/>
        </authorList>
    </citation>
    <scope>NUCLEOTIDE SEQUENCE [LARGE SCALE GENOMIC DNA]</scope>
    <source>
        <strain evidence="1 2">LMG 31112</strain>
    </source>
</reference>
<proteinExistence type="predicted"/>
<name>A0A5E4VZ44_9BURK</name>
<sequence>MVGRSSAKARDVTAWYRGIQVFCGYMLRRFPRHKACFLKKTAIMLELSYKIQQIPPIR</sequence>
<evidence type="ECO:0000313" key="2">
    <source>
        <dbReference type="Proteomes" id="UP000343317"/>
    </source>
</evidence>
<evidence type="ECO:0000313" key="1">
    <source>
        <dbReference type="EMBL" id="VVE17421.1"/>
    </source>
</evidence>
<organism evidence="1 2">
    <name type="scientific">Pandoraea horticolens</name>
    <dbReference type="NCBI Taxonomy" id="2508298"/>
    <lineage>
        <taxon>Bacteria</taxon>
        <taxon>Pseudomonadati</taxon>
        <taxon>Pseudomonadota</taxon>
        <taxon>Betaproteobacteria</taxon>
        <taxon>Burkholderiales</taxon>
        <taxon>Burkholderiaceae</taxon>
        <taxon>Pandoraea</taxon>
    </lineage>
</organism>
<accession>A0A5E4VZ44</accession>
<keyword evidence="2" id="KW-1185">Reference proteome</keyword>
<protein>
    <submittedName>
        <fullName evidence="1">Uncharacterized protein</fullName>
    </submittedName>
</protein>
<dbReference type="Proteomes" id="UP000343317">
    <property type="component" value="Unassembled WGS sequence"/>
</dbReference>
<gene>
    <name evidence="1" type="ORF">PHO31112_02946</name>
</gene>